<evidence type="ECO:0000256" key="1">
    <source>
        <dbReference type="SAM" id="Coils"/>
    </source>
</evidence>
<evidence type="ECO:0000313" key="4">
    <source>
        <dbReference type="Proteomes" id="UP000034746"/>
    </source>
</evidence>
<evidence type="ECO:0000313" key="3">
    <source>
        <dbReference type="EMBL" id="KKR97808.1"/>
    </source>
</evidence>
<proteinExistence type="predicted"/>
<gene>
    <name evidence="3" type="ORF">UU48_C0008G0017</name>
</gene>
<dbReference type="AlphaFoldDB" id="A0A0G0V9X8"/>
<organism evidence="3 4">
    <name type="scientific">Candidatus Uhrbacteria bacterium GW2011_GWF2_41_16</name>
    <dbReference type="NCBI Taxonomy" id="1618997"/>
    <lineage>
        <taxon>Bacteria</taxon>
        <taxon>Candidatus Uhriibacteriota</taxon>
    </lineage>
</organism>
<comment type="caution">
    <text evidence="3">The sequence shown here is derived from an EMBL/GenBank/DDBJ whole genome shotgun (WGS) entry which is preliminary data.</text>
</comment>
<dbReference type="EMBL" id="LCAU01000008">
    <property type="protein sequence ID" value="KKR97808.1"/>
    <property type="molecule type" value="Genomic_DNA"/>
</dbReference>
<keyword evidence="1" id="KW-0175">Coiled coil</keyword>
<feature type="coiled-coil region" evidence="1">
    <location>
        <begin position="107"/>
        <end position="145"/>
    </location>
</feature>
<name>A0A0G0V9X8_9BACT</name>
<sequence length="321" mass="35520">MFSACWERTQRFEELKMNKDQTNGQTTATAGTETATSAKHTCTVCGYKAEGTNFMVPKFEEIAEAAGVSMRDLTAEMVVAQAVCKRCVGQNGLWDKGYKFTLSSALAQLEKRTAERAAREAIEAERKAEAEARQAKIDAEQAEIAAKHQAWRKSALTCVVCKDLDDADHGATPDFGTMREKLDRVVKSADLKDFFHCARCAAEVRSAEMRMFKYADQFAEATRRQAEFEAVRKARQAEQRANVGRPAETVAERLVRTSASKDARKILDGMKTSQPAVPAARIFEGGWVKGGAEDNPVKVPKPVRNNGWDRMKAASQSQPQE</sequence>
<dbReference type="Proteomes" id="UP000034746">
    <property type="component" value="Unassembled WGS sequence"/>
</dbReference>
<reference evidence="3 4" key="1">
    <citation type="journal article" date="2015" name="Nature">
        <title>rRNA introns, odd ribosomes, and small enigmatic genomes across a large radiation of phyla.</title>
        <authorList>
            <person name="Brown C.T."/>
            <person name="Hug L.A."/>
            <person name="Thomas B.C."/>
            <person name="Sharon I."/>
            <person name="Castelle C.J."/>
            <person name="Singh A."/>
            <person name="Wilkins M.J."/>
            <person name="Williams K.H."/>
            <person name="Banfield J.F."/>
        </authorList>
    </citation>
    <scope>NUCLEOTIDE SEQUENCE [LARGE SCALE GENOMIC DNA]</scope>
</reference>
<feature type="region of interest" description="Disordered" evidence="2">
    <location>
        <begin position="288"/>
        <end position="321"/>
    </location>
</feature>
<protein>
    <submittedName>
        <fullName evidence="3">Uncharacterized protein</fullName>
    </submittedName>
</protein>
<evidence type="ECO:0000256" key="2">
    <source>
        <dbReference type="SAM" id="MobiDB-lite"/>
    </source>
</evidence>
<accession>A0A0G0V9X8</accession>